<feature type="domain" description="Beta-lactamase-related" evidence="1">
    <location>
        <begin position="64"/>
        <end position="449"/>
    </location>
</feature>
<name>A0AAD9IY64_9ANNE</name>
<evidence type="ECO:0000313" key="3">
    <source>
        <dbReference type="Proteomes" id="UP001208570"/>
    </source>
</evidence>
<dbReference type="GO" id="GO:0005739">
    <property type="term" value="C:mitochondrion"/>
    <property type="evidence" value="ECO:0007669"/>
    <property type="project" value="TreeGrafter"/>
</dbReference>
<comment type="caution">
    <text evidence="2">The sequence shown here is derived from an EMBL/GenBank/DDBJ whole genome shotgun (WGS) entry which is preliminary data.</text>
</comment>
<keyword evidence="3" id="KW-1185">Reference proteome</keyword>
<gene>
    <name evidence="2" type="ORF">LSH36_873g00009</name>
</gene>
<protein>
    <recommendedName>
        <fullName evidence="1">Beta-lactamase-related domain-containing protein</fullName>
    </recommendedName>
</protein>
<proteinExistence type="predicted"/>
<dbReference type="InterPro" id="IPR001466">
    <property type="entry name" value="Beta-lactam-related"/>
</dbReference>
<dbReference type="PANTHER" id="PTHR46520">
    <property type="entry name" value="SERINE BETA-LACTAMASE-LIKE PROTEIN LACTB, MITOCHONDRIAL"/>
    <property type="match status" value="1"/>
</dbReference>
<dbReference type="EMBL" id="JAODUP010000873">
    <property type="protein sequence ID" value="KAK2143146.1"/>
    <property type="molecule type" value="Genomic_DNA"/>
</dbReference>
<organism evidence="2 3">
    <name type="scientific">Paralvinella palmiformis</name>
    <dbReference type="NCBI Taxonomy" id="53620"/>
    <lineage>
        <taxon>Eukaryota</taxon>
        <taxon>Metazoa</taxon>
        <taxon>Spiralia</taxon>
        <taxon>Lophotrochozoa</taxon>
        <taxon>Annelida</taxon>
        <taxon>Polychaeta</taxon>
        <taxon>Sedentaria</taxon>
        <taxon>Canalipalpata</taxon>
        <taxon>Terebellida</taxon>
        <taxon>Terebelliformia</taxon>
        <taxon>Alvinellidae</taxon>
        <taxon>Paralvinella</taxon>
    </lineage>
</organism>
<dbReference type="GO" id="GO:0008233">
    <property type="term" value="F:peptidase activity"/>
    <property type="evidence" value="ECO:0007669"/>
    <property type="project" value="TreeGrafter"/>
</dbReference>
<evidence type="ECO:0000313" key="2">
    <source>
        <dbReference type="EMBL" id="KAK2143146.1"/>
    </source>
</evidence>
<dbReference type="Pfam" id="PF00144">
    <property type="entry name" value="Beta-lactamase"/>
    <property type="match status" value="1"/>
</dbReference>
<dbReference type="InterPro" id="IPR012338">
    <property type="entry name" value="Beta-lactam/transpept-like"/>
</dbReference>
<reference evidence="2" key="1">
    <citation type="journal article" date="2023" name="Mol. Biol. Evol.">
        <title>Third-Generation Sequencing Reveals the Adaptive Role of the Epigenome in Three Deep-Sea Polychaetes.</title>
        <authorList>
            <person name="Perez M."/>
            <person name="Aroh O."/>
            <person name="Sun Y."/>
            <person name="Lan Y."/>
            <person name="Juniper S.K."/>
            <person name="Young C.R."/>
            <person name="Angers B."/>
            <person name="Qian P.Y."/>
        </authorList>
    </citation>
    <scope>NUCLEOTIDE SEQUENCE</scope>
    <source>
        <strain evidence="2">P08H-3</strain>
    </source>
</reference>
<evidence type="ECO:0000259" key="1">
    <source>
        <dbReference type="Pfam" id="PF00144"/>
    </source>
</evidence>
<dbReference type="Proteomes" id="UP001208570">
    <property type="component" value="Unassembled WGS sequence"/>
</dbReference>
<dbReference type="PANTHER" id="PTHR46520:SF1">
    <property type="entry name" value="SERINE BETA-LACTAMASE-LIKE PROTEIN LACTB, MITOCHONDRIAL"/>
    <property type="match status" value="1"/>
</dbReference>
<dbReference type="InterPro" id="IPR052794">
    <property type="entry name" value="Mito_Ser_Protease_LACTB"/>
</dbReference>
<accession>A0AAD9IY64</accession>
<sequence length="474" mass="52512">MKVLRGNKLLPFAAATVVGLGTMYMASKRLLESRSNNDSVSVDLNKVQKNKILTRQEAICQSKAVIHKLQESTGSPGISVAVSLNGVIVWQQGFGYADVENEVKCTPHTVMKIASISKPITSVLLAKLWEMEVVDIDRDISDYVKYWPQKYWMGEKVAITGKQLATHRAGVRDYKPIKQERKSEFGSSDSLEFDYEEYYITETFKTIKESVSLFQNDPLISKPGDEFHYTTHGYTLLSACLEGASGKDFPTLAYNLYKDLGLTETYLDNDKQKLIYNRSCHYVRGHDDEIQNAPYAESSFKLAGAGMLSSVRDLIKFGNIVLYSFQRNGDMSQCIPGYLKSSTVQLLWQPIKGTEVSWHPAGSYGMGWQTVPCDKNSSLISESVTTDRKRNTVEKTEMTVRDPGKFIVGHTGGTVGASSVLMILPTSVNKSEVNPPCGIVVVILANLQGVSLGKVAVNIANIFDRCIPHDGNVQ</sequence>
<dbReference type="AlphaFoldDB" id="A0AAD9IY64"/>
<dbReference type="Gene3D" id="3.40.710.10">
    <property type="entry name" value="DD-peptidase/beta-lactamase superfamily"/>
    <property type="match status" value="1"/>
</dbReference>
<dbReference type="SUPFAM" id="SSF56601">
    <property type="entry name" value="beta-lactamase/transpeptidase-like"/>
    <property type="match status" value="1"/>
</dbReference>
<dbReference type="GO" id="GO:0019216">
    <property type="term" value="P:regulation of lipid metabolic process"/>
    <property type="evidence" value="ECO:0007669"/>
    <property type="project" value="TreeGrafter"/>
</dbReference>
<dbReference type="GO" id="GO:0006508">
    <property type="term" value="P:proteolysis"/>
    <property type="evidence" value="ECO:0007669"/>
    <property type="project" value="TreeGrafter"/>
</dbReference>